<evidence type="ECO:0000313" key="2">
    <source>
        <dbReference type="Proteomes" id="UP000229970"/>
    </source>
</evidence>
<reference evidence="1 2" key="1">
    <citation type="journal article" date="2017" name="MBio">
        <title>Type VI secretion-mediated competition in the bee gut microbiome.</title>
        <authorList>
            <person name="Steele M.I."/>
            <person name="Kwong W.K."/>
            <person name="Powell J.E."/>
            <person name="Whiteley M."/>
            <person name="Moran N.A."/>
        </authorList>
    </citation>
    <scope>NUCLEOTIDE SEQUENCE [LARGE SCALE GENOMIC DNA]</scope>
    <source>
        <strain evidence="1 2">Ruf1-X</strain>
    </source>
</reference>
<protein>
    <submittedName>
        <fullName evidence="1">Uncharacterized protein</fullName>
    </submittedName>
</protein>
<evidence type="ECO:0000313" key="1">
    <source>
        <dbReference type="EMBL" id="PIT50288.1"/>
    </source>
</evidence>
<organism evidence="1 2">
    <name type="scientific">Snodgrassella alvi</name>
    <dbReference type="NCBI Taxonomy" id="1196083"/>
    <lineage>
        <taxon>Bacteria</taxon>
        <taxon>Pseudomonadati</taxon>
        <taxon>Pseudomonadota</taxon>
        <taxon>Betaproteobacteria</taxon>
        <taxon>Neisseriales</taxon>
        <taxon>Neisseriaceae</taxon>
        <taxon>Snodgrassella</taxon>
    </lineage>
</organism>
<dbReference type="AlphaFoldDB" id="A0A2N9XPN3"/>
<dbReference type="RefSeq" id="WP_100138716.1">
    <property type="nucleotide sequence ID" value="NZ_MEIP01000002.1"/>
</dbReference>
<dbReference type="Proteomes" id="UP000229970">
    <property type="component" value="Unassembled WGS sequence"/>
</dbReference>
<accession>A0A2N9XPN3</accession>
<name>A0A2N9XPN3_9NEIS</name>
<sequence length="69" mass="8171">MTTKTTQIYLQDGQSEVDFKFNDEWCQLKELIRAGRKEEAHRLLDVLSEIYRNRPTEVVEALEVEMGLR</sequence>
<gene>
    <name evidence="1" type="ORF">BHC46_01130</name>
</gene>
<proteinExistence type="predicted"/>
<comment type="caution">
    <text evidence="1">The sequence shown here is derived from an EMBL/GenBank/DDBJ whole genome shotgun (WGS) entry which is preliminary data.</text>
</comment>
<dbReference type="EMBL" id="MEIP01000002">
    <property type="protein sequence ID" value="PIT50288.1"/>
    <property type="molecule type" value="Genomic_DNA"/>
</dbReference>